<feature type="compositionally biased region" description="Basic and acidic residues" evidence="8">
    <location>
        <begin position="324"/>
        <end position="333"/>
    </location>
</feature>
<keyword evidence="4 7" id="KW-0863">Zinc-finger</keyword>
<evidence type="ECO:0000256" key="2">
    <source>
        <dbReference type="ARBA" id="ARBA00022723"/>
    </source>
</evidence>
<keyword evidence="6" id="KW-0539">Nucleus</keyword>
<feature type="compositionally biased region" description="Basic and acidic residues" evidence="8">
    <location>
        <begin position="359"/>
        <end position="368"/>
    </location>
</feature>
<keyword evidence="3" id="KW-0677">Repeat</keyword>
<dbReference type="PANTHER" id="PTHR16515">
    <property type="entry name" value="PR DOMAIN ZINC FINGER PROTEIN"/>
    <property type="match status" value="1"/>
</dbReference>
<feature type="domain" description="C2H2-type" evidence="9">
    <location>
        <begin position="406"/>
        <end position="434"/>
    </location>
</feature>
<keyword evidence="5" id="KW-0862">Zinc</keyword>
<dbReference type="InterPro" id="IPR050331">
    <property type="entry name" value="Zinc_finger"/>
</dbReference>
<dbReference type="EMBL" id="NBIV01000339">
    <property type="protein sequence ID" value="PXF40222.1"/>
    <property type="molecule type" value="Genomic_DNA"/>
</dbReference>
<dbReference type="SUPFAM" id="SSF57667">
    <property type="entry name" value="beta-beta-alpha zinc fingers"/>
    <property type="match status" value="1"/>
</dbReference>
<evidence type="ECO:0000313" key="11">
    <source>
        <dbReference type="Proteomes" id="UP000247409"/>
    </source>
</evidence>
<keyword evidence="2" id="KW-0479">Metal-binding</keyword>
<evidence type="ECO:0000313" key="10">
    <source>
        <dbReference type="EMBL" id="PXF40222.1"/>
    </source>
</evidence>
<sequence>MPVPRTENRQARLDAAIALFRSEASASGYVVEEVRLRLPVPDVDVMPRVIIAQNNAGAATPPPFPRSKQHRAMPAYPYGHGPDHMQIPATETYSTSTGIAFAIPPKTVTSSVSPYRNGKGESNGGVKRTVSGSVVFHPIQPKTVAPRQGTTPPPTSSVHTENKEGESVSAQKAVGEKMNGQHATGVGSGGSANGKFWKTVIGGDKGRAILKAAESMQRMRHGMVGSRAMDDSGKTMKGVTQTQPPTTSVKGEAGVDTKRHLSPAKKRKSDNSKDNEEEAGETTLHINGHSIPESHVQLLLSSAADISAREEERKRSSGSSTEHTGIHMEEKRSKSPPSRAIAPKLKPAVTHTKQVSSRNRKDGSERSTSRSSAARPFKCTRCPSSFDRDGHLRVHILAVHEKKRPFVCQVCDASFGHSSSLLRHVRTVHQASPAIGSGKSGSRNGNRNSDSRVHSDDNDEDEIDDSKKHFRCSVCAQAFDRVALLNRHVANKHPLKSERL</sequence>
<dbReference type="Proteomes" id="UP000247409">
    <property type="component" value="Unassembled WGS sequence"/>
</dbReference>
<dbReference type="InterPro" id="IPR013087">
    <property type="entry name" value="Znf_C2H2_type"/>
</dbReference>
<dbReference type="Gene3D" id="3.30.160.60">
    <property type="entry name" value="Classic Zinc Finger"/>
    <property type="match status" value="2"/>
</dbReference>
<evidence type="ECO:0000256" key="8">
    <source>
        <dbReference type="SAM" id="MobiDB-lite"/>
    </source>
</evidence>
<dbReference type="OrthoDB" id="4926at2759"/>
<feature type="compositionally biased region" description="Low complexity" evidence="8">
    <location>
        <begin position="436"/>
        <end position="448"/>
    </location>
</feature>
<feature type="region of interest" description="Disordered" evidence="8">
    <location>
        <begin position="142"/>
        <end position="193"/>
    </location>
</feature>
<protein>
    <recommendedName>
        <fullName evidence="9">C2H2-type domain-containing protein</fullName>
    </recommendedName>
</protein>
<evidence type="ECO:0000256" key="7">
    <source>
        <dbReference type="PROSITE-ProRule" id="PRU00042"/>
    </source>
</evidence>
<reference evidence="10 11" key="1">
    <citation type="journal article" date="2018" name="Mol. Biol. Evol.">
        <title>Analysis of the draft genome of the red seaweed Gracilariopsis chorda provides insights into genome size evolution in Rhodophyta.</title>
        <authorList>
            <person name="Lee J."/>
            <person name="Yang E.C."/>
            <person name="Graf L."/>
            <person name="Yang J.H."/>
            <person name="Qiu H."/>
            <person name="Zel Zion U."/>
            <person name="Chan C.X."/>
            <person name="Stephens T.G."/>
            <person name="Weber A.P.M."/>
            <person name="Boo G.H."/>
            <person name="Boo S.M."/>
            <person name="Kim K.M."/>
            <person name="Shin Y."/>
            <person name="Jung M."/>
            <person name="Lee S.J."/>
            <person name="Yim H.S."/>
            <person name="Lee J.H."/>
            <person name="Bhattacharya D."/>
            <person name="Yoon H.S."/>
        </authorList>
    </citation>
    <scope>NUCLEOTIDE SEQUENCE [LARGE SCALE GENOMIC DNA]</scope>
    <source>
        <strain evidence="10 11">SKKU-2015</strain>
        <tissue evidence="10">Whole body</tissue>
    </source>
</reference>
<keyword evidence="11" id="KW-1185">Reference proteome</keyword>
<name>A0A2V3IDU4_9FLOR</name>
<feature type="region of interest" description="Disordered" evidence="8">
    <location>
        <begin position="306"/>
        <end position="380"/>
    </location>
</feature>
<feature type="domain" description="C2H2-type" evidence="9">
    <location>
        <begin position="377"/>
        <end position="405"/>
    </location>
</feature>
<dbReference type="GO" id="GO:0008270">
    <property type="term" value="F:zinc ion binding"/>
    <property type="evidence" value="ECO:0007669"/>
    <property type="project" value="UniProtKB-KW"/>
</dbReference>
<evidence type="ECO:0000259" key="9">
    <source>
        <dbReference type="PROSITE" id="PS50157"/>
    </source>
</evidence>
<proteinExistence type="predicted"/>
<evidence type="ECO:0000256" key="6">
    <source>
        <dbReference type="ARBA" id="ARBA00023242"/>
    </source>
</evidence>
<dbReference type="PROSITE" id="PS00028">
    <property type="entry name" value="ZINC_FINGER_C2H2_1"/>
    <property type="match status" value="3"/>
</dbReference>
<evidence type="ECO:0000256" key="5">
    <source>
        <dbReference type="ARBA" id="ARBA00022833"/>
    </source>
</evidence>
<gene>
    <name evidence="10" type="ORF">BWQ96_10060</name>
</gene>
<comment type="subcellular location">
    <subcellularLocation>
        <location evidence="1">Nucleus</location>
    </subcellularLocation>
</comment>
<evidence type="ECO:0000256" key="1">
    <source>
        <dbReference type="ARBA" id="ARBA00004123"/>
    </source>
</evidence>
<organism evidence="10 11">
    <name type="scientific">Gracilariopsis chorda</name>
    <dbReference type="NCBI Taxonomy" id="448386"/>
    <lineage>
        <taxon>Eukaryota</taxon>
        <taxon>Rhodophyta</taxon>
        <taxon>Florideophyceae</taxon>
        <taxon>Rhodymeniophycidae</taxon>
        <taxon>Gracilariales</taxon>
        <taxon>Gracilariaceae</taxon>
        <taxon>Gracilariopsis</taxon>
    </lineage>
</organism>
<dbReference type="PROSITE" id="PS50157">
    <property type="entry name" value="ZINC_FINGER_C2H2_2"/>
    <property type="match status" value="3"/>
</dbReference>
<dbReference type="GO" id="GO:0010468">
    <property type="term" value="P:regulation of gene expression"/>
    <property type="evidence" value="ECO:0007669"/>
    <property type="project" value="TreeGrafter"/>
</dbReference>
<feature type="region of interest" description="Disordered" evidence="8">
    <location>
        <begin position="431"/>
        <end position="464"/>
    </location>
</feature>
<evidence type="ECO:0000256" key="3">
    <source>
        <dbReference type="ARBA" id="ARBA00022737"/>
    </source>
</evidence>
<dbReference type="Pfam" id="PF00096">
    <property type="entry name" value="zf-C2H2"/>
    <property type="match status" value="1"/>
</dbReference>
<dbReference type="SMART" id="SM00355">
    <property type="entry name" value="ZnF_C2H2"/>
    <property type="match status" value="3"/>
</dbReference>
<evidence type="ECO:0000256" key="4">
    <source>
        <dbReference type="ARBA" id="ARBA00022771"/>
    </source>
</evidence>
<accession>A0A2V3IDU4</accession>
<dbReference type="FunFam" id="3.30.160.60:FF:000110">
    <property type="entry name" value="Zinc finger protein-like"/>
    <property type="match status" value="1"/>
</dbReference>
<feature type="domain" description="C2H2-type" evidence="9">
    <location>
        <begin position="470"/>
        <end position="498"/>
    </location>
</feature>
<feature type="region of interest" description="Disordered" evidence="8">
    <location>
        <begin position="227"/>
        <end position="289"/>
    </location>
</feature>
<dbReference type="STRING" id="448386.A0A2V3IDU4"/>
<feature type="compositionally biased region" description="Polar residues" evidence="8">
    <location>
        <begin position="238"/>
        <end position="249"/>
    </location>
</feature>
<comment type="caution">
    <text evidence="10">The sequence shown here is derived from an EMBL/GenBank/DDBJ whole genome shotgun (WGS) entry which is preliminary data.</text>
</comment>
<dbReference type="PANTHER" id="PTHR16515:SF49">
    <property type="entry name" value="GASTRULA ZINC FINGER PROTEIN XLCGF49.1-LIKE-RELATED"/>
    <property type="match status" value="1"/>
</dbReference>
<dbReference type="InterPro" id="IPR036236">
    <property type="entry name" value="Znf_C2H2_sf"/>
</dbReference>
<dbReference type="GO" id="GO:0005634">
    <property type="term" value="C:nucleus"/>
    <property type="evidence" value="ECO:0007669"/>
    <property type="project" value="UniProtKB-SubCell"/>
</dbReference>
<dbReference type="AlphaFoldDB" id="A0A2V3IDU4"/>